<keyword evidence="4 12" id="KW-0812">Transmembrane</keyword>
<organism evidence="13 14">
    <name type="scientific">Rhodocollybia butyracea</name>
    <dbReference type="NCBI Taxonomy" id="206335"/>
    <lineage>
        <taxon>Eukaryota</taxon>
        <taxon>Fungi</taxon>
        <taxon>Dikarya</taxon>
        <taxon>Basidiomycota</taxon>
        <taxon>Agaricomycotina</taxon>
        <taxon>Agaricomycetes</taxon>
        <taxon>Agaricomycetidae</taxon>
        <taxon>Agaricales</taxon>
        <taxon>Marasmiineae</taxon>
        <taxon>Omphalotaceae</taxon>
        <taxon>Rhodocollybia</taxon>
    </lineage>
</organism>
<comment type="caution">
    <text evidence="13">The sequence shown here is derived from an EMBL/GenBank/DDBJ whole genome shotgun (WGS) entry which is preliminary data.</text>
</comment>
<evidence type="ECO:0000256" key="6">
    <source>
        <dbReference type="ARBA" id="ARBA00022824"/>
    </source>
</evidence>
<dbReference type="InterPro" id="IPR011047">
    <property type="entry name" value="Quinoprotein_ADH-like_sf"/>
</dbReference>
<dbReference type="InterPro" id="IPR001680">
    <property type="entry name" value="WD40_rpt"/>
</dbReference>
<evidence type="ECO:0000313" key="13">
    <source>
        <dbReference type="EMBL" id="KAF9076354.1"/>
    </source>
</evidence>
<dbReference type="OrthoDB" id="2013972at2759"/>
<proteinExistence type="predicted"/>
<dbReference type="InterPro" id="IPR015943">
    <property type="entry name" value="WD40/YVTN_repeat-like_dom_sf"/>
</dbReference>
<keyword evidence="3 11" id="KW-0853">WD repeat</keyword>
<keyword evidence="10 12" id="KW-0472">Membrane</keyword>
<dbReference type="Gene3D" id="2.130.10.10">
    <property type="entry name" value="YVTN repeat-like/Quinoprotein amine dehydrogenase"/>
    <property type="match status" value="2"/>
</dbReference>
<dbReference type="GO" id="GO:0003400">
    <property type="term" value="P:regulation of COPII vesicle coating"/>
    <property type="evidence" value="ECO:0007669"/>
    <property type="project" value="TreeGrafter"/>
</dbReference>
<feature type="repeat" description="WD" evidence="11">
    <location>
        <begin position="336"/>
        <end position="366"/>
    </location>
</feature>
<dbReference type="GO" id="GO:0005789">
    <property type="term" value="C:endoplasmic reticulum membrane"/>
    <property type="evidence" value="ECO:0007669"/>
    <property type="project" value="UniProtKB-SubCell"/>
</dbReference>
<evidence type="ECO:0000256" key="3">
    <source>
        <dbReference type="ARBA" id="ARBA00022574"/>
    </source>
</evidence>
<keyword evidence="14" id="KW-1185">Reference proteome</keyword>
<keyword evidence="7" id="KW-0931">ER-Golgi transport</keyword>
<evidence type="ECO:0000256" key="2">
    <source>
        <dbReference type="ARBA" id="ARBA00022448"/>
    </source>
</evidence>
<dbReference type="InterPro" id="IPR045260">
    <property type="entry name" value="Sec12-like"/>
</dbReference>
<evidence type="ECO:0000256" key="7">
    <source>
        <dbReference type="ARBA" id="ARBA00022892"/>
    </source>
</evidence>
<dbReference type="GO" id="GO:0006888">
    <property type="term" value="P:endoplasmic reticulum to Golgi vesicle-mediated transport"/>
    <property type="evidence" value="ECO:0007669"/>
    <property type="project" value="TreeGrafter"/>
</dbReference>
<dbReference type="GO" id="GO:0005085">
    <property type="term" value="F:guanyl-nucleotide exchange factor activity"/>
    <property type="evidence" value="ECO:0007669"/>
    <property type="project" value="InterPro"/>
</dbReference>
<dbReference type="PANTHER" id="PTHR23284:SF0">
    <property type="entry name" value="PROLACTIN REGULATORY ELEMENT-BINDING PROTEIN"/>
    <property type="match status" value="1"/>
</dbReference>
<reference evidence="13" key="1">
    <citation type="submission" date="2020-11" db="EMBL/GenBank/DDBJ databases">
        <authorList>
            <consortium name="DOE Joint Genome Institute"/>
            <person name="Ahrendt S."/>
            <person name="Riley R."/>
            <person name="Andreopoulos W."/>
            <person name="Labutti K."/>
            <person name="Pangilinan J."/>
            <person name="Ruiz-Duenas F.J."/>
            <person name="Barrasa J.M."/>
            <person name="Sanchez-Garcia M."/>
            <person name="Camarero S."/>
            <person name="Miyauchi S."/>
            <person name="Serrano A."/>
            <person name="Linde D."/>
            <person name="Babiker R."/>
            <person name="Drula E."/>
            <person name="Ayuso-Fernandez I."/>
            <person name="Pacheco R."/>
            <person name="Padilla G."/>
            <person name="Ferreira P."/>
            <person name="Barriuso J."/>
            <person name="Kellner H."/>
            <person name="Castanera R."/>
            <person name="Alfaro M."/>
            <person name="Ramirez L."/>
            <person name="Pisabarro A.G."/>
            <person name="Kuo A."/>
            <person name="Tritt A."/>
            <person name="Lipzen A."/>
            <person name="He G."/>
            <person name="Yan M."/>
            <person name="Ng V."/>
            <person name="Cullen D."/>
            <person name="Martin F."/>
            <person name="Rosso M.-N."/>
            <person name="Henrissat B."/>
            <person name="Hibbett D."/>
            <person name="Martinez A.T."/>
            <person name="Grigoriev I.V."/>
        </authorList>
    </citation>
    <scope>NUCLEOTIDE SEQUENCE</scope>
    <source>
        <strain evidence="13">AH 40177</strain>
    </source>
</reference>
<evidence type="ECO:0000256" key="5">
    <source>
        <dbReference type="ARBA" id="ARBA00022737"/>
    </source>
</evidence>
<dbReference type="GO" id="GO:0015031">
    <property type="term" value="P:protein transport"/>
    <property type="evidence" value="ECO:0007669"/>
    <property type="project" value="UniProtKB-KW"/>
</dbReference>
<dbReference type="Proteomes" id="UP000772434">
    <property type="component" value="Unassembled WGS sequence"/>
</dbReference>
<dbReference type="PANTHER" id="PTHR23284">
    <property type="entry name" value="PROLACTIN REGULATORY ELEMENT BINDING PROTEIN"/>
    <property type="match status" value="1"/>
</dbReference>
<evidence type="ECO:0000256" key="12">
    <source>
        <dbReference type="SAM" id="Phobius"/>
    </source>
</evidence>
<evidence type="ECO:0000256" key="1">
    <source>
        <dbReference type="ARBA" id="ARBA00004648"/>
    </source>
</evidence>
<evidence type="ECO:0000256" key="8">
    <source>
        <dbReference type="ARBA" id="ARBA00022927"/>
    </source>
</evidence>
<dbReference type="PROSITE" id="PS50082">
    <property type="entry name" value="WD_REPEATS_2"/>
    <property type="match status" value="1"/>
</dbReference>
<evidence type="ECO:0000256" key="9">
    <source>
        <dbReference type="ARBA" id="ARBA00022989"/>
    </source>
</evidence>
<keyword evidence="9 12" id="KW-1133">Transmembrane helix</keyword>
<feature type="transmembrane region" description="Helical" evidence="12">
    <location>
        <begin position="378"/>
        <end position="397"/>
    </location>
</feature>
<evidence type="ECO:0000256" key="4">
    <source>
        <dbReference type="ARBA" id="ARBA00022692"/>
    </source>
</evidence>
<sequence>MRVVHTSHRLPAFPVYSSAFISPNELVIGGGGGATQSGIKNKLRIFNVDENRSISQQDEFELAKGEDAPMSMATHAKTIVCGVNSAPEQLEKGENENCRVFGVENGKISSIRTRGTLDVGPENPDYQKVTILSSDGSLLVVAGPYELSLLSYPSLAPVAQTIKTDKEIYDATFTKSQLIVATTANLQIFSLPNPSTITASASPSKSKKKGKQKAGPISSTLPILVCDRVVDIPPSIGGPSGSSFRAVKIHPTLPNVLFTVVNTILSRSRGKSTPRQAYLAKWNTENWTIEKSRKVGDRGITCFTISPDGKLLGYGSSDLSVGLLDASTLNPVSAILKAHEFPPTTLAFNTTSTILVSGSADNSIRVISVPAQVRGSNWSFIVLLVLTLIVVLLALAMQRYTNLMG</sequence>
<keyword evidence="8" id="KW-0653">Protein transport</keyword>
<dbReference type="SUPFAM" id="SSF50998">
    <property type="entry name" value="Quinoprotein alcohol dehydrogenase-like"/>
    <property type="match status" value="1"/>
</dbReference>
<keyword evidence="2" id="KW-0813">Transport</keyword>
<dbReference type="AlphaFoldDB" id="A0A9P5UEL5"/>
<keyword evidence="6" id="KW-0256">Endoplasmic reticulum</keyword>
<comment type="subcellular location">
    <subcellularLocation>
        <location evidence="1">Endoplasmic reticulum membrane</location>
        <topology evidence="1">Single-pass type II membrane protein</topology>
    </subcellularLocation>
</comment>
<keyword evidence="5" id="KW-0677">Repeat</keyword>
<dbReference type="EMBL" id="JADNRY010000006">
    <property type="protein sequence ID" value="KAF9076354.1"/>
    <property type="molecule type" value="Genomic_DNA"/>
</dbReference>
<evidence type="ECO:0000313" key="14">
    <source>
        <dbReference type="Proteomes" id="UP000772434"/>
    </source>
</evidence>
<evidence type="ECO:0000256" key="10">
    <source>
        <dbReference type="ARBA" id="ARBA00023136"/>
    </source>
</evidence>
<name>A0A9P5UEL5_9AGAR</name>
<dbReference type="SMART" id="SM00320">
    <property type="entry name" value="WD40"/>
    <property type="match status" value="2"/>
</dbReference>
<gene>
    <name evidence="13" type="ORF">BDP27DRAFT_1313194</name>
</gene>
<evidence type="ECO:0000256" key="11">
    <source>
        <dbReference type="PROSITE-ProRule" id="PRU00221"/>
    </source>
</evidence>
<dbReference type="Pfam" id="PF00400">
    <property type="entry name" value="WD40"/>
    <property type="match status" value="1"/>
</dbReference>
<accession>A0A9P5UEL5</accession>
<protein>
    <submittedName>
        <fullName evidence="13">WD40 repeat-like protein</fullName>
    </submittedName>
</protein>